<comment type="caution">
    <text evidence="1">The sequence shown here is derived from an EMBL/GenBank/DDBJ whole genome shotgun (WGS) entry which is preliminary data.</text>
</comment>
<gene>
    <name evidence="1" type="ORF">GGD46_005580</name>
</gene>
<reference evidence="1 2" key="1">
    <citation type="submission" date="2020-08" db="EMBL/GenBank/DDBJ databases">
        <title>Genomic Encyclopedia of Type Strains, Phase IV (KMG-V): Genome sequencing to study the core and pangenomes of soil and plant-associated prokaryotes.</title>
        <authorList>
            <person name="Whitman W."/>
        </authorList>
    </citation>
    <scope>NUCLEOTIDE SEQUENCE [LARGE SCALE GENOMIC DNA]</scope>
    <source>
        <strain evidence="1 2">SEMIA 4060</strain>
    </source>
</reference>
<evidence type="ECO:0000313" key="1">
    <source>
        <dbReference type="EMBL" id="MBB6488266.1"/>
    </source>
</evidence>
<name>A0A7X0IYV2_9HYPH</name>
<evidence type="ECO:0000313" key="2">
    <source>
        <dbReference type="Proteomes" id="UP000565576"/>
    </source>
</evidence>
<organism evidence="1 2">
    <name type="scientific">Rhizobium lusitanum</name>
    <dbReference type="NCBI Taxonomy" id="293958"/>
    <lineage>
        <taxon>Bacteria</taxon>
        <taxon>Pseudomonadati</taxon>
        <taxon>Pseudomonadota</taxon>
        <taxon>Alphaproteobacteria</taxon>
        <taxon>Hyphomicrobiales</taxon>
        <taxon>Rhizobiaceae</taxon>
        <taxon>Rhizobium/Agrobacterium group</taxon>
        <taxon>Rhizobium</taxon>
    </lineage>
</organism>
<accession>A0A7X0IYV2</accession>
<dbReference type="AlphaFoldDB" id="A0A7X0IYV2"/>
<sequence length="31" mass="3339">MMMRDGRAVQANARMSDVVTNGIGIDPQNSC</sequence>
<proteinExistence type="predicted"/>
<protein>
    <submittedName>
        <fullName evidence="1">Uncharacterized protein</fullName>
    </submittedName>
</protein>
<dbReference type="Proteomes" id="UP000565576">
    <property type="component" value="Unassembled WGS sequence"/>
</dbReference>
<dbReference type="EMBL" id="JACHBG010000020">
    <property type="protein sequence ID" value="MBB6488266.1"/>
    <property type="molecule type" value="Genomic_DNA"/>
</dbReference>